<organism evidence="2 3">
    <name type="scientific">Microcystis aeruginosa NIES-3804</name>
    <dbReference type="NCBI Taxonomy" id="2517783"/>
    <lineage>
        <taxon>Bacteria</taxon>
        <taxon>Bacillati</taxon>
        <taxon>Cyanobacteriota</taxon>
        <taxon>Cyanophyceae</taxon>
        <taxon>Oscillatoriophycideae</taxon>
        <taxon>Chroococcales</taxon>
        <taxon>Microcystaceae</taxon>
        <taxon>Microcystis</taxon>
    </lineage>
</organism>
<dbReference type="PROSITE" id="PS51464">
    <property type="entry name" value="SIS"/>
    <property type="match status" value="1"/>
</dbReference>
<protein>
    <submittedName>
        <fullName evidence="2">Phosphoheptose isomerase</fullName>
    </submittedName>
</protein>
<keyword evidence="2" id="KW-0413">Isomerase</keyword>
<dbReference type="Pfam" id="PF13580">
    <property type="entry name" value="SIS_2"/>
    <property type="match status" value="1"/>
</dbReference>
<dbReference type="EMBL" id="BJCI01000065">
    <property type="protein sequence ID" value="GCL51737.1"/>
    <property type="molecule type" value="Genomic_DNA"/>
</dbReference>
<sequence length="219" mass="24032">MLKSLISKGLTVPHRCENRYSFQSDPSLSILIKTELEEAYNLKKNLLTETKYLEKIQEICQVCINAYRNNHKVLVAGNGGSAADAIHFGGELHGRFLKERQSLPVRILNSDIASLTAIANDYGYEYIFSRQIEAEGNPGDVFIGISTSGNSANIHQALQVCQAKSLTSIGLTGAKGLALEEKTDYCLMIPSTSTPRIQEGHGFVLHTICLAIEEALFTN</sequence>
<gene>
    <name evidence="2" type="ORF">NIES3804_33180</name>
</gene>
<evidence type="ECO:0000313" key="3">
    <source>
        <dbReference type="Proteomes" id="UP000435041"/>
    </source>
</evidence>
<dbReference type="GO" id="GO:0097367">
    <property type="term" value="F:carbohydrate derivative binding"/>
    <property type="evidence" value="ECO:0007669"/>
    <property type="project" value="InterPro"/>
</dbReference>
<dbReference type="InterPro" id="IPR050099">
    <property type="entry name" value="SIS_GmhA/DiaA_subfam"/>
</dbReference>
<accession>A0A6H9GLS2</accession>
<dbReference type="RefSeq" id="WP_159294353.1">
    <property type="nucleotide sequence ID" value="NZ_BJCI01000065.1"/>
</dbReference>
<dbReference type="PANTHER" id="PTHR30390">
    <property type="entry name" value="SEDOHEPTULOSE 7-PHOSPHATE ISOMERASE / DNAA INITIATOR-ASSOCIATING FACTOR FOR REPLICATION INITIATION"/>
    <property type="match status" value="1"/>
</dbReference>
<name>A0A6H9GLS2_MICAE</name>
<dbReference type="GO" id="GO:0016853">
    <property type="term" value="F:isomerase activity"/>
    <property type="evidence" value="ECO:0007669"/>
    <property type="project" value="UniProtKB-KW"/>
</dbReference>
<dbReference type="SUPFAM" id="SSF53697">
    <property type="entry name" value="SIS domain"/>
    <property type="match status" value="1"/>
</dbReference>
<feature type="domain" description="SIS" evidence="1">
    <location>
        <begin position="63"/>
        <end position="219"/>
    </location>
</feature>
<proteinExistence type="predicted"/>
<dbReference type="Gene3D" id="3.40.50.10490">
    <property type="entry name" value="Glucose-6-phosphate isomerase like protein, domain 1"/>
    <property type="match status" value="1"/>
</dbReference>
<evidence type="ECO:0000259" key="1">
    <source>
        <dbReference type="PROSITE" id="PS51464"/>
    </source>
</evidence>
<dbReference type="GO" id="GO:1901135">
    <property type="term" value="P:carbohydrate derivative metabolic process"/>
    <property type="evidence" value="ECO:0007669"/>
    <property type="project" value="InterPro"/>
</dbReference>
<dbReference type="CDD" id="cd05006">
    <property type="entry name" value="SIS_GmhA"/>
    <property type="match status" value="1"/>
</dbReference>
<dbReference type="Proteomes" id="UP000435041">
    <property type="component" value="Unassembled WGS sequence"/>
</dbReference>
<dbReference type="InterPro" id="IPR001347">
    <property type="entry name" value="SIS_dom"/>
</dbReference>
<evidence type="ECO:0000313" key="2">
    <source>
        <dbReference type="EMBL" id="GCL51737.1"/>
    </source>
</evidence>
<dbReference type="InterPro" id="IPR046348">
    <property type="entry name" value="SIS_dom_sf"/>
</dbReference>
<dbReference type="InterPro" id="IPR035461">
    <property type="entry name" value="GmhA/DiaA"/>
</dbReference>
<dbReference type="AlphaFoldDB" id="A0A6H9GLS2"/>
<comment type="caution">
    <text evidence="2">The sequence shown here is derived from an EMBL/GenBank/DDBJ whole genome shotgun (WGS) entry which is preliminary data.</text>
</comment>
<reference evidence="2 3" key="1">
    <citation type="submission" date="2019-02" db="EMBL/GenBank/DDBJ databases">
        <title>Draft genome sequence of Arthrospira platensis NIES-3804.</title>
        <authorList>
            <person name="Yamaguchi H."/>
            <person name="Suzuki S."/>
            <person name="Kawachi M."/>
        </authorList>
    </citation>
    <scope>NUCLEOTIDE SEQUENCE [LARGE SCALE GENOMIC DNA]</scope>
    <source>
        <strain evidence="2 3">NIES-3804</strain>
    </source>
</reference>